<comment type="subcellular location">
    <subcellularLocation>
        <location evidence="1">Cell membrane</location>
        <topology evidence="1">Multi-pass membrane protein</topology>
    </subcellularLocation>
</comment>
<keyword evidence="2" id="KW-1003">Cell membrane</keyword>
<evidence type="ECO:0000313" key="8">
    <source>
        <dbReference type="Proteomes" id="UP001230317"/>
    </source>
</evidence>
<feature type="transmembrane region" description="Helical" evidence="6">
    <location>
        <begin position="29"/>
        <end position="47"/>
    </location>
</feature>
<dbReference type="SUPFAM" id="SSF103473">
    <property type="entry name" value="MFS general substrate transporter"/>
    <property type="match status" value="1"/>
</dbReference>
<evidence type="ECO:0000256" key="5">
    <source>
        <dbReference type="ARBA" id="ARBA00023136"/>
    </source>
</evidence>
<dbReference type="GO" id="GO:0005886">
    <property type="term" value="C:plasma membrane"/>
    <property type="evidence" value="ECO:0007669"/>
    <property type="project" value="UniProtKB-SubCell"/>
</dbReference>
<keyword evidence="4 6" id="KW-1133">Transmembrane helix</keyword>
<feature type="transmembrane region" description="Helical" evidence="6">
    <location>
        <begin position="372"/>
        <end position="396"/>
    </location>
</feature>
<comment type="caution">
    <text evidence="7">The sequence shown here is derived from an EMBL/GenBank/DDBJ whole genome shotgun (WGS) entry which is preliminary data.</text>
</comment>
<dbReference type="EMBL" id="JASNVU010000007">
    <property type="protein sequence ID" value="MDK4335114.1"/>
    <property type="molecule type" value="Genomic_DNA"/>
</dbReference>
<feature type="transmembrane region" description="Helical" evidence="6">
    <location>
        <begin position="346"/>
        <end position="366"/>
    </location>
</feature>
<organism evidence="7 8">
    <name type="scientific">Corynebacterium accolens</name>
    <dbReference type="NCBI Taxonomy" id="38284"/>
    <lineage>
        <taxon>Bacteria</taxon>
        <taxon>Bacillati</taxon>
        <taxon>Actinomycetota</taxon>
        <taxon>Actinomycetes</taxon>
        <taxon>Mycobacteriales</taxon>
        <taxon>Corynebacteriaceae</taxon>
        <taxon>Corynebacterium</taxon>
    </lineage>
</organism>
<protein>
    <submittedName>
        <fullName evidence="7">MFS transporter</fullName>
    </submittedName>
</protein>
<evidence type="ECO:0000256" key="3">
    <source>
        <dbReference type="ARBA" id="ARBA00022692"/>
    </source>
</evidence>
<dbReference type="PANTHER" id="PTHR23513:SF6">
    <property type="entry name" value="MAJOR FACILITATOR SUPERFAMILY ASSOCIATED DOMAIN-CONTAINING PROTEIN"/>
    <property type="match status" value="1"/>
</dbReference>
<dbReference type="RefSeq" id="WP_237801677.1">
    <property type="nucleotide sequence ID" value="NZ_JAHWQY010000020.1"/>
</dbReference>
<sequence length="398" mass="41979">MLDALAGSTASLITQIIVVTQLDFTGTDLGILNSLSIILYLVSAVPIGRLVDSLRPVTVLVAALAVKASVLIALAWLYVCDGLSFWTVLVLQVLQSVVGIFIDNSQIITATSIQSSLGDSKLVPRLESTDKAIGILAPAVVALIAAKEFYKGGYIGVAALALCALVMIAFPVRKLIRQSSGSAIASTSSKNQEAMSEKEKSSLLTGFKLIAQDRESLVPVLLIAAGNFGLAFIDSPKTLFLLREMSMSPSEFSNLKIVGAITGLLASLLAVRIIDRFKFAELVTTATLGQVFATLAFLSVVILDAPAFAFTAISNALWSASVVLINVAAMNFFVSQLPEGKIGIGLSSMRTAVMVVVPLGALLGGYCIDHAGYTFSVFSWATMSIATFLIGTSLFLKR</sequence>
<feature type="transmembrane region" description="Helical" evidence="6">
    <location>
        <begin position="216"/>
        <end position="233"/>
    </location>
</feature>
<gene>
    <name evidence="7" type="ORF">QPX58_06760</name>
</gene>
<feature type="transmembrane region" description="Helical" evidence="6">
    <location>
        <begin position="59"/>
        <end position="79"/>
    </location>
</feature>
<dbReference type="Gene3D" id="1.20.1250.20">
    <property type="entry name" value="MFS general substrate transporter like domains"/>
    <property type="match status" value="1"/>
</dbReference>
<reference evidence="7" key="1">
    <citation type="submission" date="2023-05" db="EMBL/GenBank/DDBJ databases">
        <title>Metabolic capabilities are highly conserved among human nasal-associated Corynebacterium species in pangenomic analyses.</title>
        <authorList>
            <person name="Tran T.H."/>
            <person name="Roberts A.Q."/>
            <person name="Escapa I.F."/>
            <person name="Gao W."/>
            <person name="Conlan S."/>
            <person name="Kong H."/>
            <person name="Segre J.A."/>
            <person name="Kelly M.S."/>
            <person name="Lemon K.P."/>
        </authorList>
    </citation>
    <scope>NUCLEOTIDE SEQUENCE</scope>
    <source>
        <strain evidence="7">KPL2618</strain>
    </source>
</reference>
<feature type="transmembrane region" description="Helical" evidence="6">
    <location>
        <begin position="316"/>
        <end position="334"/>
    </location>
</feature>
<dbReference type="AlphaFoldDB" id="A0AAP4BZ28"/>
<feature type="transmembrane region" description="Helical" evidence="6">
    <location>
        <begin position="286"/>
        <end position="310"/>
    </location>
</feature>
<accession>A0AAP4BZ28</accession>
<name>A0AAP4BZ28_9CORY</name>
<keyword evidence="3 6" id="KW-0812">Transmembrane</keyword>
<feature type="transmembrane region" description="Helical" evidence="6">
    <location>
        <begin position="152"/>
        <end position="172"/>
    </location>
</feature>
<evidence type="ECO:0000256" key="1">
    <source>
        <dbReference type="ARBA" id="ARBA00004651"/>
    </source>
</evidence>
<feature type="transmembrane region" description="Helical" evidence="6">
    <location>
        <begin position="253"/>
        <end position="274"/>
    </location>
</feature>
<dbReference type="InterPro" id="IPR036259">
    <property type="entry name" value="MFS_trans_sf"/>
</dbReference>
<dbReference type="PANTHER" id="PTHR23513">
    <property type="entry name" value="INTEGRAL MEMBRANE EFFLUX PROTEIN-RELATED"/>
    <property type="match status" value="1"/>
</dbReference>
<evidence type="ECO:0000256" key="2">
    <source>
        <dbReference type="ARBA" id="ARBA00022475"/>
    </source>
</evidence>
<keyword evidence="5 6" id="KW-0472">Membrane</keyword>
<evidence type="ECO:0000256" key="6">
    <source>
        <dbReference type="SAM" id="Phobius"/>
    </source>
</evidence>
<dbReference type="Proteomes" id="UP001230317">
    <property type="component" value="Unassembled WGS sequence"/>
</dbReference>
<proteinExistence type="predicted"/>
<evidence type="ECO:0000256" key="4">
    <source>
        <dbReference type="ARBA" id="ARBA00022989"/>
    </source>
</evidence>
<evidence type="ECO:0000313" key="7">
    <source>
        <dbReference type="EMBL" id="MDK4335114.1"/>
    </source>
</evidence>